<evidence type="ECO:0000313" key="1">
    <source>
        <dbReference type="EMBL" id="AGR56864.1"/>
    </source>
</evidence>
<gene>
    <name evidence="1" type="ORF">Hesp112</name>
</gene>
<protein>
    <submittedName>
        <fullName evidence="1">HESP112</fullName>
    </submittedName>
</protein>
<dbReference type="RefSeq" id="YP_008378328.1">
    <property type="nucleotide sequence ID" value="NC_021923.1"/>
</dbReference>
<sequence>MENNIAFVVHSTNKQELVNEEEPTNEQIDIDDWSIERLQQYVTEKRLKSPASSVVFVKNEKRRNYKAIYKTFKLTSNREDLKKMVNFYIDEEKSNKSKMEQNKPYIEIKKQASLGLYEGECASKWSLKKLRDYLKINEPSFVGRTTADKETLVKIVNYYMKKTLAGNNDASALLS</sequence>
<dbReference type="EMBL" id="KF158713">
    <property type="protein sequence ID" value="AGR56864.1"/>
    <property type="molecule type" value="Genomic_DNA"/>
</dbReference>
<dbReference type="GeneID" id="16489514"/>
<organism evidence="1 2">
    <name type="scientific">Hemileuca sp. nucleopolyhedrovirus</name>
    <dbReference type="NCBI Taxonomy" id="1367203"/>
    <lineage>
        <taxon>Viruses</taxon>
        <taxon>Viruses incertae sedis</taxon>
        <taxon>Naldaviricetes</taxon>
        <taxon>Lefavirales</taxon>
        <taxon>Baculoviridae</taxon>
        <taxon>Alphabaculovirus</taxon>
        <taxon>Alphabaculovirus heleucae</taxon>
        <taxon>Hemileuca species nucleopolyhedrovirus</taxon>
    </lineage>
</organism>
<evidence type="ECO:0000313" key="2">
    <source>
        <dbReference type="Proteomes" id="UP000203768"/>
    </source>
</evidence>
<dbReference type="OrthoDB" id="28442at10239"/>
<dbReference type="Proteomes" id="UP000203768">
    <property type="component" value="Segment"/>
</dbReference>
<accession>S5MQI5</accession>
<proteinExistence type="predicted"/>
<keyword evidence="2" id="KW-1185">Reference proteome</keyword>
<reference evidence="1 2" key="1">
    <citation type="journal article" date="2013" name="Virus Genes">
        <title>The genome of a baculovirus isolated from Hemileuca sp. encodes a serpin ortholog.</title>
        <authorList>
            <person name="Rohrmann G.F."/>
            <person name="Erlandson M.A."/>
            <person name="Theilmann D.A."/>
        </authorList>
    </citation>
    <scope>NUCLEOTIDE SEQUENCE [LARGE SCALE GENOMIC DNA]</scope>
</reference>
<name>S5MQI5_9ABAC</name>
<dbReference type="KEGG" id="vg:16489514"/>